<dbReference type="Proteomes" id="UP001293254">
    <property type="component" value="Unassembled WGS sequence"/>
</dbReference>
<evidence type="ECO:0000256" key="1">
    <source>
        <dbReference type="ARBA" id="ARBA00006529"/>
    </source>
</evidence>
<dbReference type="SMART" id="SM00220">
    <property type="entry name" value="S_TKc"/>
    <property type="match status" value="1"/>
</dbReference>
<keyword evidence="7 10" id="KW-0067">ATP-binding</keyword>
<comment type="caution">
    <text evidence="13">The sequence shown here is derived from an EMBL/GenBank/DDBJ whole genome shotgun (WGS) entry which is preliminary data.</text>
</comment>
<dbReference type="PANTHER" id="PTHR48016:SF29">
    <property type="entry name" value="MITOGEN-ACTIVATED PROTEIN KINASE KINASE KINASE 1-RELATED"/>
    <property type="match status" value="1"/>
</dbReference>
<comment type="similarity">
    <text evidence="1">Belongs to the protein kinase superfamily. STE Ser/Thr protein kinase family. MAP kinase kinase kinase subfamily.</text>
</comment>
<dbReference type="SUPFAM" id="SSF56112">
    <property type="entry name" value="Protein kinase-like (PK-like)"/>
    <property type="match status" value="1"/>
</dbReference>
<evidence type="ECO:0000256" key="8">
    <source>
        <dbReference type="ARBA" id="ARBA00047559"/>
    </source>
</evidence>
<protein>
    <recommendedName>
        <fullName evidence="2">mitogen-activated protein kinase kinase kinase</fullName>
        <ecNumber evidence="2">2.7.11.25</ecNumber>
    </recommendedName>
</protein>
<evidence type="ECO:0000256" key="11">
    <source>
        <dbReference type="SAM" id="MobiDB-lite"/>
    </source>
</evidence>
<reference evidence="13" key="2">
    <citation type="journal article" date="2024" name="Plant">
        <title>Genomic evolution and insights into agronomic trait innovations of Sesamum species.</title>
        <authorList>
            <person name="Miao H."/>
            <person name="Wang L."/>
            <person name="Qu L."/>
            <person name="Liu H."/>
            <person name="Sun Y."/>
            <person name="Le M."/>
            <person name="Wang Q."/>
            <person name="Wei S."/>
            <person name="Zheng Y."/>
            <person name="Lin W."/>
            <person name="Duan Y."/>
            <person name="Cao H."/>
            <person name="Xiong S."/>
            <person name="Wang X."/>
            <person name="Wei L."/>
            <person name="Li C."/>
            <person name="Ma Q."/>
            <person name="Ju M."/>
            <person name="Zhao R."/>
            <person name="Li G."/>
            <person name="Mu C."/>
            <person name="Tian Q."/>
            <person name="Mei H."/>
            <person name="Zhang T."/>
            <person name="Gao T."/>
            <person name="Zhang H."/>
        </authorList>
    </citation>
    <scope>NUCLEOTIDE SEQUENCE</scope>
    <source>
        <strain evidence="13">3651</strain>
    </source>
</reference>
<keyword evidence="6 13" id="KW-0418">Kinase</keyword>
<name>A0AAE2CTA2_9LAMI</name>
<keyword evidence="4" id="KW-0808">Transferase</keyword>
<evidence type="ECO:0000256" key="10">
    <source>
        <dbReference type="PROSITE-ProRule" id="PRU10141"/>
    </source>
</evidence>
<dbReference type="InterPro" id="IPR008271">
    <property type="entry name" value="Ser/Thr_kinase_AS"/>
</dbReference>
<dbReference type="Gene3D" id="1.10.510.10">
    <property type="entry name" value="Transferase(Phosphotransferase) domain 1"/>
    <property type="match status" value="1"/>
</dbReference>
<organism evidence="13 14">
    <name type="scientific">Sesamum alatum</name>
    <dbReference type="NCBI Taxonomy" id="300844"/>
    <lineage>
        <taxon>Eukaryota</taxon>
        <taxon>Viridiplantae</taxon>
        <taxon>Streptophyta</taxon>
        <taxon>Embryophyta</taxon>
        <taxon>Tracheophyta</taxon>
        <taxon>Spermatophyta</taxon>
        <taxon>Magnoliopsida</taxon>
        <taxon>eudicotyledons</taxon>
        <taxon>Gunneridae</taxon>
        <taxon>Pentapetalae</taxon>
        <taxon>asterids</taxon>
        <taxon>lamiids</taxon>
        <taxon>Lamiales</taxon>
        <taxon>Pedaliaceae</taxon>
        <taxon>Sesamum</taxon>
    </lineage>
</organism>
<dbReference type="InterPro" id="IPR017441">
    <property type="entry name" value="Protein_kinase_ATP_BS"/>
</dbReference>
<dbReference type="PROSITE" id="PS00108">
    <property type="entry name" value="PROTEIN_KINASE_ST"/>
    <property type="match status" value="1"/>
</dbReference>
<dbReference type="PROSITE" id="PS50011">
    <property type="entry name" value="PROTEIN_KINASE_DOM"/>
    <property type="match status" value="1"/>
</dbReference>
<feature type="compositionally biased region" description="Low complexity" evidence="11">
    <location>
        <begin position="55"/>
        <end position="68"/>
    </location>
</feature>
<dbReference type="AlphaFoldDB" id="A0AAE2CTA2"/>
<feature type="binding site" evidence="10">
    <location>
        <position position="388"/>
    </location>
    <ligand>
        <name>ATP</name>
        <dbReference type="ChEBI" id="CHEBI:30616"/>
    </ligand>
</feature>
<keyword evidence="3" id="KW-0723">Serine/threonine-protein kinase</keyword>
<evidence type="ECO:0000256" key="4">
    <source>
        <dbReference type="ARBA" id="ARBA00022679"/>
    </source>
</evidence>
<sequence>MHRLPKILFNSSDRRKSRMDPSSSSSSNSNSSRQGAKTKRLDRRNAAKNINYEFSPSTSASSSSYSPEDSIRTRSLDLYGGKTSFRIDGSDGEFEIICNTLGFSGIDDFAIPLEEYEAMKVRSASAPVEFSQKLESILYQKSEDDCDGVAKCSEARASDGVVDVINPEIKAFDNSGHVDRKKFEESPDFGYRNRSRVDVLGTGVNEPSKRLGDSVRVGEVIVSDKVSGKSSEFRGNGIKGARPPVLVAPSLMALPAADKESSSLNASRGFALGTDTCVSRFARGFYLDEDGERTEEVGQNRSEHEEDTRRRVLMREENCVLLDSCSFTTSSNDDDSSSTTTEPISSISPNGKYRHISEDWQKGELLGRGSFGSVYEGIADDGFFFAVKEVSLLDQGDEGKQRIIQLEQEIALLSQFQHENIVRYYGTKKDESHLYIFLELVTKGSLLSLYQKYELRVPQVSAYTRQILHGLKYLHDRGVIHRDIKCANILVHTNGLVKLADFGLAKATKLNDVNSCKGTAFWMAPEVVRSQWYGPAADIWSLGCTVLEMLTRRFPYSHLECMAALFRIGKGERPPIPDSLSSDARDFVLKCLQVDPSLRPTAAQLMDHPFVKRPLPSSSGTMSPHFLGRQI</sequence>
<evidence type="ECO:0000256" key="9">
    <source>
        <dbReference type="ARBA" id="ARBA00048329"/>
    </source>
</evidence>
<dbReference type="EMBL" id="JACGWO010000002">
    <property type="protein sequence ID" value="KAK4433668.1"/>
    <property type="molecule type" value="Genomic_DNA"/>
</dbReference>
<reference evidence="13" key="1">
    <citation type="submission" date="2020-06" db="EMBL/GenBank/DDBJ databases">
        <authorList>
            <person name="Li T."/>
            <person name="Hu X."/>
            <person name="Zhang T."/>
            <person name="Song X."/>
            <person name="Zhang H."/>
            <person name="Dai N."/>
            <person name="Sheng W."/>
            <person name="Hou X."/>
            <person name="Wei L."/>
        </authorList>
    </citation>
    <scope>NUCLEOTIDE SEQUENCE</scope>
    <source>
        <strain evidence="13">3651</strain>
        <tissue evidence="13">Leaf</tissue>
    </source>
</reference>
<feature type="compositionally biased region" description="Low complexity" evidence="11">
    <location>
        <begin position="328"/>
        <end position="348"/>
    </location>
</feature>
<comment type="catalytic activity">
    <reaction evidence="8">
        <text>L-threonyl-[protein] + ATP = O-phospho-L-threonyl-[protein] + ADP + H(+)</text>
        <dbReference type="Rhea" id="RHEA:46608"/>
        <dbReference type="Rhea" id="RHEA-COMP:11060"/>
        <dbReference type="Rhea" id="RHEA-COMP:11605"/>
        <dbReference type="ChEBI" id="CHEBI:15378"/>
        <dbReference type="ChEBI" id="CHEBI:30013"/>
        <dbReference type="ChEBI" id="CHEBI:30616"/>
        <dbReference type="ChEBI" id="CHEBI:61977"/>
        <dbReference type="ChEBI" id="CHEBI:456216"/>
        <dbReference type="EC" id="2.7.11.25"/>
    </reaction>
</comment>
<evidence type="ECO:0000256" key="2">
    <source>
        <dbReference type="ARBA" id="ARBA00012406"/>
    </source>
</evidence>
<dbReference type="InterPro" id="IPR011009">
    <property type="entry name" value="Kinase-like_dom_sf"/>
</dbReference>
<evidence type="ECO:0000256" key="7">
    <source>
        <dbReference type="ARBA" id="ARBA00022840"/>
    </source>
</evidence>
<keyword evidence="14" id="KW-1185">Reference proteome</keyword>
<proteinExistence type="inferred from homology"/>
<accession>A0AAE2CTA2</accession>
<dbReference type="GO" id="GO:0005524">
    <property type="term" value="F:ATP binding"/>
    <property type="evidence" value="ECO:0007669"/>
    <property type="project" value="UniProtKB-UniRule"/>
</dbReference>
<dbReference type="GO" id="GO:0004709">
    <property type="term" value="F:MAP kinase kinase kinase activity"/>
    <property type="evidence" value="ECO:0007669"/>
    <property type="project" value="UniProtKB-EC"/>
</dbReference>
<dbReference type="FunFam" id="1.10.510.10:FF:000359">
    <property type="entry name" value="Mitogen-activated protein kinase 1, putative, expressed"/>
    <property type="match status" value="1"/>
</dbReference>
<dbReference type="Pfam" id="PF00069">
    <property type="entry name" value="Pkinase"/>
    <property type="match status" value="1"/>
</dbReference>
<evidence type="ECO:0000256" key="5">
    <source>
        <dbReference type="ARBA" id="ARBA00022741"/>
    </source>
</evidence>
<evidence type="ECO:0000256" key="6">
    <source>
        <dbReference type="ARBA" id="ARBA00022777"/>
    </source>
</evidence>
<feature type="region of interest" description="Disordered" evidence="11">
    <location>
        <begin position="328"/>
        <end position="352"/>
    </location>
</feature>
<feature type="domain" description="Protein kinase" evidence="12">
    <location>
        <begin position="360"/>
        <end position="611"/>
    </location>
</feature>
<dbReference type="PANTHER" id="PTHR48016">
    <property type="entry name" value="MAP KINASE KINASE KINASE SSK2-RELATED-RELATED"/>
    <property type="match status" value="1"/>
</dbReference>
<evidence type="ECO:0000313" key="14">
    <source>
        <dbReference type="Proteomes" id="UP001293254"/>
    </source>
</evidence>
<dbReference type="InterPro" id="IPR050538">
    <property type="entry name" value="MAP_kinase_kinase_kinase"/>
</dbReference>
<evidence type="ECO:0000256" key="3">
    <source>
        <dbReference type="ARBA" id="ARBA00022527"/>
    </source>
</evidence>
<comment type="catalytic activity">
    <reaction evidence="9">
        <text>L-seryl-[protein] + ATP = O-phospho-L-seryl-[protein] + ADP + H(+)</text>
        <dbReference type="Rhea" id="RHEA:17989"/>
        <dbReference type="Rhea" id="RHEA-COMP:9863"/>
        <dbReference type="Rhea" id="RHEA-COMP:11604"/>
        <dbReference type="ChEBI" id="CHEBI:15378"/>
        <dbReference type="ChEBI" id="CHEBI:29999"/>
        <dbReference type="ChEBI" id="CHEBI:30616"/>
        <dbReference type="ChEBI" id="CHEBI:83421"/>
        <dbReference type="ChEBI" id="CHEBI:456216"/>
        <dbReference type="EC" id="2.7.11.25"/>
    </reaction>
</comment>
<evidence type="ECO:0000259" key="12">
    <source>
        <dbReference type="PROSITE" id="PS50011"/>
    </source>
</evidence>
<dbReference type="PROSITE" id="PS00107">
    <property type="entry name" value="PROTEIN_KINASE_ATP"/>
    <property type="match status" value="1"/>
</dbReference>
<gene>
    <name evidence="13" type="ORF">Salat_0529500</name>
</gene>
<feature type="compositionally biased region" description="Low complexity" evidence="11">
    <location>
        <begin position="20"/>
        <end position="33"/>
    </location>
</feature>
<dbReference type="Gene3D" id="3.30.200.20">
    <property type="entry name" value="Phosphorylase Kinase, domain 1"/>
    <property type="match status" value="1"/>
</dbReference>
<evidence type="ECO:0000313" key="13">
    <source>
        <dbReference type="EMBL" id="KAK4433668.1"/>
    </source>
</evidence>
<dbReference type="InterPro" id="IPR000719">
    <property type="entry name" value="Prot_kinase_dom"/>
</dbReference>
<dbReference type="EC" id="2.7.11.25" evidence="2"/>
<dbReference type="GO" id="GO:0005737">
    <property type="term" value="C:cytoplasm"/>
    <property type="evidence" value="ECO:0007669"/>
    <property type="project" value="TreeGrafter"/>
</dbReference>
<keyword evidence="5 10" id="KW-0547">Nucleotide-binding</keyword>
<dbReference type="GO" id="GO:1902065">
    <property type="term" value="P:response to L-glutamate"/>
    <property type="evidence" value="ECO:0007669"/>
    <property type="project" value="UniProtKB-ARBA"/>
</dbReference>
<feature type="region of interest" description="Disordered" evidence="11">
    <location>
        <begin position="1"/>
        <end position="69"/>
    </location>
</feature>